<evidence type="ECO:0000313" key="2">
    <source>
        <dbReference type="Proteomes" id="UP001283361"/>
    </source>
</evidence>
<reference evidence="1" key="1">
    <citation type="journal article" date="2023" name="G3 (Bethesda)">
        <title>A reference genome for the long-term kleptoplast-retaining sea slug Elysia crispata morphotype clarki.</title>
        <authorList>
            <person name="Eastman K.E."/>
            <person name="Pendleton A.L."/>
            <person name="Shaikh M.A."/>
            <person name="Suttiyut T."/>
            <person name="Ogas R."/>
            <person name="Tomko P."/>
            <person name="Gavelis G."/>
            <person name="Widhalm J.R."/>
            <person name="Wisecaver J.H."/>
        </authorList>
    </citation>
    <scope>NUCLEOTIDE SEQUENCE</scope>
    <source>
        <strain evidence="1">ECLA1</strain>
    </source>
</reference>
<name>A0AAE1A0Q5_9GAST</name>
<gene>
    <name evidence="1" type="ORF">RRG08_011143</name>
</gene>
<dbReference type="AlphaFoldDB" id="A0AAE1A0Q5"/>
<comment type="caution">
    <text evidence="1">The sequence shown here is derived from an EMBL/GenBank/DDBJ whole genome shotgun (WGS) entry which is preliminary data.</text>
</comment>
<keyword evidence="2" id="KW-1185">Reference proteome</keyword>
<sequence>MGTGGDSQTSFLEKGLDAGHQVVPNLVATKVKDTEQGEEKISRKEVARRGGTIYGFDLLLKKFFSLIEEIRKKSYSSQLKSEIEEGKLSAARCTGPRPGGACHYALSKGGDLEDMEQNTQFYLARGPRHACVDIACSG</sequence>
<proteinExistence type="predicted"/>
<dbReference type="EMBL" id="JAWDGP010002879">
    <property type="protein sequence ID" value="KAK3779119.1"/>
    <property type="molecule type" value="Genomic_DNA"/>
</dbReference>
<accession>A0AAE1A0Q5</accession>
<dbReference type="Proteomes" id="UP001283361">
    <property type="component" value="Unassembled WGS sequence"/>
</dbReference>
<organism evidence="1 2">
    <name type="scientific">Elysia crispata</name>
    <name type="common">lettuce slug</name>
    <dbReference type="NCBI Taxonomy" id="231223"/>
    <lineage>
        <taxon>Eukaryota</taxon>
        <taxon>Metazoa</taxon>
        <taxon>Spiralia</taxon>
        <taxon>Lophotrochozoa</taxon>
        <taxon>Mollusca</taxon>
        <taxon>Gastropoda</taxon>
        <taxon>Heterobranchia</taxon>
        <taxon>Euthyneura</taxon>
        <taxon>Panpulmonata</taxon>
        <taxon>Sacoglossa</taxon>
        <taxon>Placobranchoidea</taxon>
        <taxon>Plakobranchidae</taxon>
        <taxon>Elysia</taxon>
    </lineage>
</organism>
<protein>
    <submittedName>
        <fullName evidence="1">Uncharacterized protein</fullName>
    </submittedName>
</protein>
<evidence type="ECO:0000313" key="1">
    <source>
        <dbReference type="EMBL" id="KAK3779119.1"/>
    </source>
</evidence>